<gene>
    <name evidence="1" type="ORF">Glove_303g126</name>
</gene>
<dbReference type="Proteomes" id="UP000266861">
    <property type="component" value="Unassembled WGS sequence"/>
</dbReference>
<dbReference type="EMBL" id="PQFF01000277">
    <property type="protein sequence ID" value="RHZ67022.1"/>
    <property type="molecule type" value="Genomic_DNA"/>
</dbReference>
<evidence type="ECO:0000313" key="2">
    <source>
        <dbReference type="Proteomes" id="UP000266861"/>
    </source>
</evidence>
<comment type="caution">
    <text evidence="1">The sequence shown here is derived from an EMBL/GenBank/DDBJ whole genome shotgun (WGS) entry which is preliminary data.</text>
</comment>
<keyword evidence="2" id="KW-1185">Reference proteome</keyword>
<accession>A0A397HVH8</accession>
<dbReference type="SUPFAM" id="SSF52540">
    <property type="entry name" value="P-loop containing nucleoside triphosphate hydrolases"/>
    <property type="match status" value="1"/>
</dbReference>
<organism evidence="1 2">
    <name type="scientific">Diversispora epigaea</name>
    <dbReference type="NCBI Taxonomy" id="1348612"/>
    <lineage>
        <taxon>Eukaryota</taxon>
        <taxon>Fungi</taxon>
        <taxon>Fungi incertae sedis</taxon>
        <taxon>Mucoromycota</taxon>
        <taxon>Glomeromycotina</taxon>
        <taxon>Glomeromycetes</taxon>
        <taxon>Diversisporales</taxon>
        <taxon>Diversisporaceae</taxon>
        <taxon>Diversispora</taxon>
    </lineage>
</organism>
<dbReference type="Gene3D" id="3.40.50.300">
    <property type="entry name" value="P-loop containing nucleotide triphosphate hydrolases"/>
    <property type="match status" value="1"/>
</dbReference>
<dbReference type="InterPro" id="IPR027417">
    <property type="entry name" value="P-loop_NTPase"/>
</dbReference>
<proteinExistence type="predicted"/>
<evidence type="ECO:0000313" key="1">
    <source>
        <dbReference type="EMBL" id="RHZ67022.1"/>
    </source>
</evidence>
<dbReference type="OrthoDB" id="2381579at2759"/>
<protein>
    <submittedName>
        <fullName evidence="1">Uncharacterized protein</fullName>
    </submittedName>
</protein>
<dbReference type="AlphaFoldDB" id="A0A397HVH8"/>
<sequence>MGEKKFPRVVIWDEVCTVPKHILEMFINYLLEHKCQVICCGDDAQPPSFFGEMPHDWLKKNANYYEEVEIDYRGKCFKLRELKKTMRRKNNRVQSDLFRGTLPVIEKWEYLKAEWKPSDRILSAHRLS</sequence>
<reference evidence="1 2" key="1">
    <citation type="submission" date="2018-08" db="EMBL/GenBank/DDBJ databases">
        <title>Genome and evolution of the arbuscular mycorrhizal fungus Diversispora epigaea (formerly Glomus versiforme) and its bacterial endosymbionts.</title>
        <authorList>
            <person name="Sun X."/>
            <person name="Fei Z."/>
            <person name="Harrison M."/>
        </authorList>
    </citation>
    <scope>NUCLEOTIDE SEQUENCE [LARGE SCALE GENOMIC DNA]</scope>
    <source>
        <strain evidence="1 2">IT104</strain>
    </source>
</reference>
<name>A0A397HVH8_9GLOM</name>